<name>A0A2V1DG39_9PLEO</name>
<feature type="compositionally biased region" description="Pro residues" evidence="1">
    <location>
        <begin position="55"/>
        <end position="65"/>
    </location>
</feature>
<feature type="compositionally biased region" description="Polar residues" evidence="1">
    <location>
        <begin position="396"/>
        <end position="412"/>
    </location>
</feature>
<feature type="compositionally biased region" description="Low complexity" evidence="1">
    <location>
        <begin position="66"/>
        <end position="76"/>
    </location>
</feature>
<dbReference type="Proteomes" id="UP000244855">
    <property type="component" value="Unassembled WGS sequence"/>
</dbReference>
<proteinExistence type="predicted"/>
<evidence type="ECO:0000256" key="1">
    <source>
        <dbReference type="SAM" id="MobiDB-lite"/>
    </source>
</evidence>
<dbReference type="EMBL" id="KZ805448">
    <property type="protein sequence ID" value="PVH97001.1"/>
    <property type="molecule type" value="Genomic_DNA"/>
</dbReference>
<sequence length="961" mass="96983">MAVQPAGPGPYYANTTSIFNASSIAPSAALPSFLTTPVNRPSGLPGTATITKQPFPSPTGQPPPIGNSTLGSNSNTTTSALGNASCTVNIPNATLDWWFAATYELIIGTMTTKAPGFSNPGGYLTMVPNNATFDAAETISNQIALTETSTWDSEWGMYWTFYDLYPVTPTAAATSIVTRNTPIPLPSAHIIPQKDWPLYTRDPSNQLPASVSIAAVANSTVAATSATPFVHLTAYEVLSAVNGTISTSTVTLAQPSAFEYVVDGVESSASATGTVPNAFMQNIPQASCRPGVIYATVTVLIVLDTAYLNRPRWNPFIVHIESSALSFETDAPVDVNAQSTSGSIPFTVNWDFPSSGEITGGIGPQPTGPGRNLPDPQTPPGAEAQQHASDPAIGSSDKQGTNGNFLNHPQPTSQIVGSIGSIPIIVAPSSVVVAGTQTLKPGSVTTIDGSSVSLLPSATAIVVDGKTSQLPLVAQPGSSTFNVGSILGNPIVLGSTSDVVIAGQTLQPGAPAVTLGGNLVSLESSANAIIIGSKTSSLPQVLFPGAVAQTQAAAVPLITIGSSTYTANAATQYYIGPGQILTPGGTVDLGSTVVSLGPSASFVVVNGQTQTFPATVPANPTARPEIVLGGSTITAIDSTDISDQQDGPRVGPVFVVSGQTLTPGKEITVSGTTISFEQAGSAVIINGVTSTFAAPAAPGITPPPITIGQQIINPLGGSGISYNIDNKILTPGGIITISGTTISLAPDATALIINGVVSKISSSPLLTIGSNVYTAAPASGISYVIQGQTLTPGGTINLDGTTISLSPSATALVVNGVTTILSSSSKNREVITNPPILAIGSRKYTAAPGTGTSFIIDGQTLTPGGMIVSNGTTISLASEATELIFGSAGKSTTEMLFPATTTRSVAATGSNGGVFATEGGTGRVGQATSTSRAKGLAQGLSAPSVNILLLMLATVLISVLA</sequence>
<protein>
    <submittedName>
        <fullName evidence="2">Uncharacterized protein</fullName>
    </submittedName>
</protein>
<keyword evidence="3" id="KW-1185">Reference proteome</keyword>
<accession>A0A2V1DG39</accession>
<reference evidence="2 3" key="1">
    <citation type="journal article" date="2018" name="Sci. Rep.">
        <title>Comparative genomics provides insights into the lifestyle and reveals functional heterogeneity of dark septate endophytic fungi.</title>
        <authorList>
            <person name="Knapp D.G."/>
            <person name="Nemeth J.B."/>
            <person name="Barry K."/>
            <person name="Hainaut M."/>
            <person name="Henrissat B."/>
            <person name="Johnson J."/>
            <person name="Kuo A."/>
            <person name="Lim J.H.P."/>
            <person name="Lipzen A."/>
            <person name="Nolan M."/>
            <person name="Ohm R.A."/>
            <person name="Tamas L."/>
            <person name="Grigoriev I.V."/>
            <person name="Spatafora J.W."/>
            <person name="Nagy L.G."/>
            <person name="Kovacs G.M."/>
        </authorList>
    </citation>
    <scope>NUCLEOTIDE SEQUENCE [LARGE SCALE GENOMIC DNA]</scope>
    <source>
        <strain evidence="2 3">DSE2036</strain>
    </source>
</reference>
<dbReference type="STRING" id="97972.A0A2V1DG39"/>
<organism evidence="2 3">
    <name type="scientific">Periconia macrospinosa</name>
    <dbReference type="NCBI Taxonomy" id="97972"/>
    <lineage>
        <taxon>Eukaryota</taxon>
        <taxon>Fungi</taxon>
        <taxon>Dikarya</taxon>
        <taxon>Ascomycota</taxon>
        <taxon>Pezizomycotina</taxon>
        <taxon>Dothideomycetes</taxon>
        <taxon>Pleosporomycetidae</taxon>
        <taxon>Pleosporales</taxon>
        <taxon>Massarineae</taxon>
        <taxon>Periconiaceae</taxon>
        <taxon>Periconia</taxon>
    </lineage>
</organism>
<evidence type="ECO:0000313" key="2">
    <source>
        <dbReference type="EMBL" id="PVH97001.1"/>
    </source>
</evidence>
<gene>
    <name evidence="2" type="ORF">DM02DRAFT_658670</name>
</gene>
<evidence type="ECO:0000313" key="3">
    <source>
        <dbReference type="Proteomes" id="UP000244855"/>
    </source>
</evidence>
<feature type="region of interest" description="Disordered" evidence="1">
    <location>
        <begin position="42"/>
        <end position="76"/>
    </location>
</feature>
<feature type="region of interest" description="Disordered" evidence="1">
    <location>
        <begin position="355"/>
        <end position="412"/>
    </location>
</feature>
<dbReference type="OrthoDB" id="3642826at2759"/>
<dbReference type="AlphaFoldDB" id="A0A2V1DG39"/>